<dbReference type="RefSeq" id="WP_244748064.1">
    <property type="nucleotide sequence ID" value="NZ_CP095071.1"/>
</dbReference>
<feature type="region of interest" description="Disordered" evidence="1">
    <location>
        <begin position="1"/>
        <end position="20"/>
    </location>
</feature>
<evidence type="ECO:0000313" key="2">
    <source>
        <dbReference type="EMBL" id="UOQ87581.1"/>
    </source>
</evidence>
<evidence type="ECO:0000313" key="3">
    <source>
        <dbReference type="Proteomes" id="UP000831537"/>
    </source>
</evidence>
<feature type="compositionally biased region" description="Basic and acidic residues" evidence="1">
    <location>
        <begin position="1"/>
        <end position="16"/>
    </location>
</feature>
<proteinExistence type="predicted"/>
<sequence>MTDNNKDSQKPFKTEKVNNPGRKYAHLDKWIKLTGEMARAQAEAKGRYEVYIKNGQWVKEYPNGEIIPFSEEEND</sequence>
<name>A0ABY4GT50_9BACI</name>
<evidence type="ECO:0000256" key="1">
    <source>
        <dbReference type="SAM" id="MobiDB-lite"/>
    </source>
</evidence>
<dbReference type="Proteomes" id="UP000831537">
    <property type="component" value="Chromosome"/>
</dbReference>
<keyword evidence="3" id="KW-1185">Reference proteome</keyword>
<reference evidence="2 3" key="1">
    <citation type="submission" date="2022-04" db="EMBL/GenBank/DDBJ databases">
        <title>Gracilibacillus sp. isolated from saltern.</title>
        <authorList>
            <person name="Won M."/>
            <person name="Lee C.-M."/>
            <person name="Woen H.-Y."/>
            <person name="Kwon S.-W."/>
        </authorList>
    </citation>
    <scope>NUCLEOTIDE SEQUENCE [LARGE SCALE GENOMIC DNA]</scope>
    <source>
        <strain evidence="2 3">SSPM10-3</strain>
    </source>
</reference>
<organism evidence="2 3">
    <name type="scientific">Gracilibacillus salinarum</name>
    <dbReference type="NCBI Taxonomy" id="2932255"/>
    <lineage>
        <taxon>Bacteria</taxon>
        <taxon>Bacillati</taxon>
        <taxon>Bacillota</taxon>
        <taxon>Bacilli</taxon>
        <taxon>Bacillales</taxon>
        <taxon>Bacillaceae</taxon>
        <taxon>Gracilibacillus</taxon>
    </lineage>
</organism>
<protein>
    <recommendedName>
        <fullName evidence="4">DUF2188 domain-containing protein</fullName>
    </recommendedName>
</protein>
<accession>A0ABY4GT50</accession>
<evidence type="ECO:0008006" key="4">
    <source>
        <dbReference type="Google" id="ProtNLM"/>
    </source>
</evidence>
<gene>
    <name evidence="2" type="ORF">MUN87_18520</name>
</gene>
<dbReference type="EMBL" id="CP095071">
    <property type="protein sequence ID" value="UOQ87581.1"/>
    <property type="molecule type" value="Genomic_DNA"/>
</dbReference>